<accession>A0ABQ9RY17</accession>
<gene>
    <name evidence="1" type="ORF">CPAR01_15836</name>
</gene>
<keyword evidence="2" id="KW-1185">Reference proteome</keyword>
<dbReference type="EMBL" id="MOPA01000021">
    <property type="protein sequence ID" value="KAK1518187.1"/>
    <property type="molecule type" value="Genomic_DNA"/>
</dbReference>
<name>A0ABQ9RY17_9PEZI</name>
<proteinExistence type="predicted"/>
<sequence>MAAAGPDRVPPLIVALERPEYD</sequence>
<reference evidence="1 2" key="1">
    <citation type="submission" date="2016-10" db="EMBL/GenBank/DDBJ databases">
        <title>The genome sequence of Colletotrichum fioriniae PJ7.</title>
        <authorList>
            <person name="Baroncelli R."/>
        </authorList>
    </citation>
    <scope>NUCLEOTIDE SEQUENCE [LARGE SCALE GENOMIC DNA]</scope>
    <source>
        <strain evidence="1 2">IMI 384185</strain>
    </source>
</reference>
<comment type="caution">
    <text evidence="1">The sequence shown here is derived from an EMBL/GenBank/DDBJ whole genome shotgun (WGS) entry which is preliminary data.</text>
</comment>
<dbReference type="Proteomes" id="UP001241169">
    <property type="component" value="Unassembled WGS sequence"/>
</dbReference>
<protein>
    <submittedName>
        <fullName evidence="1">Uncharacterized protein</fullName>
    </submittedName>
</protein>
<evidence type="ECO:0000313" key="2">
    <source>
        <dbReference type="Proteomes" id="UP001241169"/>
    </source>
</evidence>
<organism evidence="1 2">
    <name type="scientific">Colletotrichum paranaense</name>
    <dbReference type="NCBI Taxonomy" id="1914294"/>
    <lineage>
        <taxon>Eukaryota</taxon>
        <taxon>Fungi</taxon>
        <taxon>Dikarya</taxon>
        <taxon>Ascomycota</taxon>
        <taxon>Pezizomycotina</taxon>
        <taxon>Sordariomycetes</taxon>
        <taxon>Hypocreomycetidae</taxon>
        <taxon>Glomerellales</taxon>
        <taxon>Glomerellaceae</taxon>
        <taxon>Colletotrichum</taxon>
        <taxon>Colletotrichum acutatum species complex</taxon>
    </lineage>
</organism>
<evidence type="ECO:0000313" key="1">
    <source>
        <dbReference type="EMBL" id="KAK1518187.1"/>
    </source>
</evidence>